<gene>
    <name evidence="3" type="ORF">SAMN06296058_2935</name>
</gene>
<accession>A0A1T5LS39</accession>
<organism evidence="3 4">
    <name type="scientific">Pseudoxanthomonas indica</name>
    <dbReference type="NCBI Taxonomy" id="428993"/>
    <lineage>
        <taxon>Bacteria</taxon>
        <taxon>Pseudomonadati</taxon>
        <taxon>Pseudomonadota</taxon>
        <taxon>Gammaproteobacteria</taxon>
        <taxon>Lysobacterales</taxon>
        <taxon>Lysobacteraceae</taxon>
        <taxon>Pseudoxanthomonas</taxon>
    </lineage>
</organism>
<proteinExistence type="predicted"/>
<dbReference type="STRING" id="428993.SAMN06296058_2935"/>
<keyword evidence="1" id="KW-0472">Membrane</keyword>
<keyword evidence="4" id="KW-1185">Reference proteome</keyword>
<feature type="domain" description="Bacterial Pleckstrin homology" evidence="2">
    <location>
        <begin position="67"/>
        <end position="170"/>
    </location>
</feature>
<name>A0A1T5LS39_9GAMM</name>
<evidence type="ECO:0000256" key="1">
    <source>
        <dbReference type="SAM" id="Phobius"/>
    </source>
</evidence>
<evidence type="ECO:0000313" key="3">
    <source>
        <dbReference type="EMBL" id="SKC78358.1"/>
    </source>
</evidence>
<evidence type="ECO:0000259" key="2">
    <source>
        <dbReference type="Pfam" id="PF10882"/>
    </source>
</evidence>
<dbReference type="EMBL" id="FUZV01000002">
    <property type="protein sequence ID" value="SKC78358.1"/>
    <property type="molecule type" value="Genomic_DNA"/>
</dbReference>
<dbReference type="Proteomes" id="UP000190341">
    <property type="component" value="Unassembled WGS sequence"/>
</dbReference>
<keyword evidence="1" id="KW-0812">Transmembrane</keyword>
<feature type="transmembrane region" description="Helical" evidence="1">
    <location>
        <begin position="42"/>
        <end position="63"/>
    </location>
</feature>
<evidence type="ECO:0000313" key="4">
    <source>
        <dbReference type="Proteomes" id="UP000190341"/>
    </source>
</evidence>
<dbReference type="RefSeq" id="WP_079725237.1">
    <property type="nucleotide sequence ID" value="NZ_BMCL01000001.1"/>
</dbReference>
<keyword evidence="1" id="KW-1133">Transmembrane helix</keyword>
<protein>
    <submittedName>
        <fullName evidence="3">PH domain-containing protein</fullName>
    </submittedName>
</protein>
<reference evidence="3 4" key="1">
    <citation type="submission" date="2017-02" db="EMBL/GenBank/DDBJ databases">
        <authorList>
            <person name="Peterson S.W."/>
        </authorList>
    </citation>
    <scope>NUCLEOTIDE SEQUENCE [LARGE SCALE GENOMIC DNA]</scope>
    <source>
        <strain evidence="3 4">P15</strain>
    </source>
</reference>
<dbReference type="InterPro" id="IPR027783">
    <property type="entry name" value="Bacterial_PH-related"/>
</dbReference>
<dbReference type="AlphaFoldDB" id="A0A1T5LS39"/>
<sequence>MQKDIPVAPLAGIAWLGLWLPMLLAAGVIIGVAVMPAQTTPAHGLLLALPLLIVIGAGLSWAARRRRIVLSNRDLQITATLYRKQVPVEAIDLDNARVVSLDEHTELRPMVKTNGFTLPGFSAGHYRMRNLAKAFCLVTDRSRVLVLPLRDGLTLLLSPEKPRELLDQLLELAGQRPAR</sequence>
<dbReference type="Pfam" id="PF10882">
    <property type="entry name" value="bPH_5"/>
    <property type="match status" value="1"/>
</dbReference>
<dbReference type="OrthoDB" id="5767765at2"/>
<feature type="transmembrane region" description="Helical" evidence="1">
    <location>
        <begin position="12"/>
        <end position="36"/>
    </location>
</feature>